<dbReference type="CDD" id="cd04647">
    <property type="entry name" value="LbH_MAT_like"/>
    <property type="match status" value="1"/>
</dbReference>
<dbReference type="PANTHER" id="PTHR23416:SF23">
    <property type="entry name" value="ACETYLTRANSFERASE C18B11.09C-RELATED"/>
    <property type="match status" value="1"/>
</dbReference>
<dbReference type="InterPro" id="IPR001451">
    <property type="entry name" value="Hexapep"/>
</dbReference>
<accession>A0ABT4U2W2</accession>
<comment type="similarity">
    <text evidence="1">Belongs to the transferase hexapeptide repeat family.</text>
</comment>
<evidence type="ECO:0000256" key="2">
    <source>
        <dbReference type="ARBA" id="ARBA00022679"/>
    </source>
</evidence>
<organism evidence="4 5">
    <name type="scientific">Nocardiopsis endophytica</name>
    <dbReference type="NCBI Taxonomy" id="3018445"/>
    <lineage>
        <taxon>Bacteria</taxon>
        <taxon>Bacillati</taxon>
        <taxon>Actinomycetota</taxon>
        <taxon>Actinomycetes</taxon>
        <taxon>Streptosporangiales</taxon>
        <taxon>Nocardiopsidaceae</taxon>
        <taxon>Nocardiopsis</taxon>
    </lineage>
</organism>
<dbReference type="Gene3D" id="2.160.10.10">
    <property type="entry name" value="Hexapeptide repeat proteins"/>
    <property type="match status" value="1"/>
</dbReference>
<feature type="region of interest" description="Disordered" evidence="3">
    <location>
        <begin position="200"/>
        <end position="237"/>
    </location>
</feature>
<name>A0ABT4U2W2_9ACTN</name>
<keyword evidence="4" id="KW-0012">Acyltransferase</keyword>
<dbReference type="Proteomes" id="UP001527866">
    <property type="component" value="Unassembled WGS sequence"/>
</dbReference>
<dbReference type="PANTHER" id="PTHR23416">
    <property type="entry name" value="SIALIC ACID SYNTHASE-RELATED"/>
    <property type="match status" value="1"/>
</dbReference>
<dbReference type="InterPro" id="IPR011004">
    <property type="entry name" value="Trimer_LpxA-like_sf"/>
</dbReference>
<reference evidence="4 5" key="1">
    <citation type="submission" date="2023-01" db="EMBL/GenBank/DDBJ databases">
        <title>Draft genome sequence of Nocardiopsis sp. RSe5-2 isolated from halophytes.</title>
        <authorList>
            <person name="Duangmal K."/>
            <person name="Chantavorakit T."/>
        </authorList>
    </citation>
    <scope>NUCLEOTIDE SEQUENCE [LARGE SCALE GENOMIC DNA]</scope>
    <source>
        <strain evidence="4 5">RSe5-2</strain>
    </source>
</reference>
<dbReference type="GO" id="GO:0016746">
    <property type="term" value="F:acyltransferase activity"/>
    <property type="evidence" value="ECO:0007669"/>
    <property type="project" value="UniProtKB-KW"/>
</dbReference>
<comment type="caution">
    <text evidence="4">The sequence shown here is derived from an EMBL/GenBank/DDBJ whole genome shotgun (WGS) entry which is preliminary data.</text>
</comment>
<dbReference type="RefSeq" id="WP_270685724.1">
    <property type="nucleotide sequence ID" value="NZ_JAQFWQ010000026.1"/>
</dbReference>
<gene>
    <name evidence="4" type="ORF">O4J56_11565</name>
</gene>
<dbReference type="EMBL" id="JAQFWQ010000026">
    <property type="protein sequence ID" value="MDA2811270.1"/>
    <property type="molecule type" value="Genomic_DNA"/>
</dbReference>
<keyword evidence="5" id="KW-1185">Reference proteome</keyword>
<dbReference type="Pfam" id="PF14602">
    <property type="entry name" value="Hexapep_2"/>
    <property type="match status" value="1"/>
</dbReference>
<evidence type="ECO:0000256" key="1">
    <source>
        <dbReference type="ARBA" id="ARBA00007274"/>
    </source>
</evidence>
<dbReference type="Pfam" id="PF00132">
    <property type="entry name" value="Hexapep"/>
    <property type="match status" value="1"/>
</dbReference>
<evidence type="ECO:0000313" key="5">
    <source>
        <dbReference type="Proteomes" id="UP001527866"/>
    </source>
</evidence>
<evidence type="ECO:0000256" key="3">
    <source>
        <dbReference type="SAM" id="MobiDB-lite"/>
    </source>
</evidence>
<dbReference type="InterPro" id="IPR051159">
    <property type="entry name" value="Hexapeptide_acetyltransf"/>
</dbReference>
<evidence type="ECO:0000313" key="4">
    <source>
        <dbReference type="EMBL" id="MDA2811270.1"/>
    </source>
</evidence>
<dbReference type="SUPFAM" id="SSF51161">
    <property type="entry name" value="Trimeric LpxA-like enzymes"/>
    <property type="match status" value="1"/>
</dbReference>
<protein>
    <submittedName>
        <fullName evidence="4">Acyltransferase</fullName>
    </submittedName>
</protein>
<keyword evidence="2" id="KW-0808">Transferase</keyword>
<proteinExistence type="inferred from homology"/>
<sequence>MARLTSWIARGLWGWLRRNADVRAGTRAARRFAAYGPGTSIAFPTATVFGEPWIALGAHTLIGADITLSAGMLPGMDLGPEPLVRIGDGCTIGRGSHVVAHCSVEIGDHVFTGPYVYITDQNHVYSDPHTPVGLQWPQDAPVRIGSGTWIGANAVVLPGVRLGRNCVVAAGTVVRPGEYADHSVIAGVPGRVVRRYDEDAGWEPPLRPDAGGSHPARRGCPGLAPPPDRGAPGTRAD</sequence>